<dbReference type="CDD" id="cd14014">
    <property type="entry name" value="STKc_PknB_like"/>
    <property type="match status" value="1"/>
</dbReference>
<feature type="domain" description="Rieske" evidence="12">
    <location>
        <begin position="590"/>
        <end position="688"/>
    </location>
</feature>
<dbReference type="PANTHER" id="PTHR43671">
    <property type="entry name" value="SERINE/THREONINE-PROTEIN KINASE NEK"/>
    <property type="match status" value="1"/>
</dbReference>
<dbReference type="SUPFAM" id="SSF56112">
    <property type="entry name" value="Protein kinase-like (PK-like)"/>
    <property type="match status" value="1"/>
</dbReference>
<keyword evidence="7" id="KW-0067">ATP-binding</keyword>
<dbReference type="InterPro" id="IPR011009">
    <property type="entry name" value="Kinase-like_dom_sf"/>
</dbReference>
<evidence type="ECO:0000313" key="14">
    <source>
        <dbReference type="Proteomes" id="UP000635565"/>
    </source>
</evidence>
<dbReference type="InterPro" id="IPR017941">
    <property type="entry name" value="Rieske_2Fe-2S"/>
</dbReference>
<evidence type="ECO:0000256" key="2">
    <source>
        <dbReference type="ARBA" id="ARBA00022679"/>
    </source>
</evidence>
<dbReference type="PROSITE" id="PS50011">
    <property type="entry name" value="PROTEIN_KINASE_DOM"/>
    <property type="match status" value="1"/>
</dbReference>
<feature type="region of interest" description="Disordered" evidence="10">
    <location>
        <begin position="348"/>
        <end position="372"/>
    </location>
</feature>
<keyword evidence="14" id="KW-1185">Reference proteome</keyword>
<keyword evidence="6" id="KW-0418">Kinase</keyword>
<keyword evidence="3" id="KW-0001">2Fe-2S</keyword>
<evidence type="ECO:0000256" key="7">
    <source>
        <dbReference type="ARBA" id="ARBA00022840"/>
    </source>
</evidence>
<sequence length="690" mass="73788">MQTLSEDQLVGHVLGRYRIERLVGKGRLNIVYLARHQGAQRVDALALYPLPTHFSNEARAFFLQRFHKEAALITSLHHPHILPVYEHGEILGYPYLITPYTTNGSLADIIRHQGRCEHTFLTTILDQIVDGLEYAHGKGFIHGTLKPSNIVIYDDENIQVAGFGLMHILQRAGVDPAPMQYGHLFSIAETFLAAPEYVAPEIVQGQSVDQRSDIYALGCILYELLSGKPPFTGNNPLEVAQMHTKQTLTALRKLCPEVPVALASVVSQALARDPDARFQSVRELGEAFTQASIGATQTLPAVHMKQVASASVSALQRPLGNGSATGSWQLVPPIVTNRMPAVQPAKTGLLSSSDRHNTFPQRTAKSKKAVDMGPANALVQPTLPPIAPQEKTPLADVKRQQVAEDIVQLPNQDDIVQLPGHSVTLSGTHASDAELMKAYEWWSPAGPLQAAPQTFSNQAMDRTPAPAEPTAAGMADSLDWGLDAPAPLQGQKKKRNSTGSLAQPARKVKRRRVIAMLAGGGVAAAGIGVVFNLGKLGAAPIPLQTTTTKTTQSSRSTTQKLASTGQKPNNPPANNQKTTPQKPAMPGHTGTVVGSQNQPVNSAISFTNPADNQASLLVHLVGGTFAAYEKACTHEGVKVNYDPVTKMLVCPAHGAIFDPAKNGQVVQGPADTPLPAVKINVNGDGTITTV</sequence>
<keyword evidence="2" id="KW-0808">Transferase</keyword>
<evidence type="ECO:0000256" key="9">
    <source>
        <dbReference type="ARBA" id="ARBA00023014"/>
    </source>
</evidence>
<feature type="domain" description="Protein kinase" evidence="11">
    <location>
        <begin position="17"/>
        <end position="289"/>
    </location>
</feature>
<evidence type="ECO:0000259" key="12">
    <source>
        <dbReference type="PROSITE" id="PS51296"/>
    </source>
</evidence>
<reference evidence="13 14" key="1">
    <citation type="journal article" date="2021" name="Int. J. Syst. Evol. Microbiol.">
        <title>Reticulibacter mediterranei gen. nov., sp. nov., within the new family Reticulibacteraceae fam. nov., and Ktedonospora formicarum gen. nov., sp. nov., Ktedonobacter robiniae sp. nov., Dictyobacter formicarum sp. nov. and Dictyobacter arantiisoli sp. nov., belonging to the class Ktedonobacteria.</title>
        <authorList>
            <person name="Yabe S."/>
            <person name="Zheng Y."/>
            <person name="Wang C.M."/>
            <person name="Sakai Y."/>
            <person name="Abe K."/>
            <person name="Yokota A."/>
            <person name="Donadio S."/>
            <person name="Cavaletti L."/>
            <person name="Monciardini P."/>
        </authorList>
    </citation>
    <scope>NUCLEOTIDE SEQUENCE [LARGE SCALE GENOMIC DNA]</scope>
    <source>
        <strain evidence="13 14">SOSP1-9</strain>
    </source>
</reference>
<evidence type="ECO:0000256" key="6">
    <source>
        <dbReference type="ARBA" id="ARBA00022777"/>
    </source>
</evidence>
<evidence type="ECO:0000256" key="4">
    <source>
        <dbReference type="ARBA" id="ARBA00022723"/>
    </source>
</evidence>
<keyword evidence="8" id="KW-0408">Iron</keyword>
<dbReference type="InterPro" id="IPR036922">
    <property type="entry name" value="Rieske_2Fe-2S_sf"/>
</dbReference>
<dbReference type="Proteomes" id="UP000635565">
    <property type="component" value="Unassembled WGS sequence"/>
</dbReference>
<accession>A0ABQ3VF50</accession>
<proteinExistence type="predicted"/>
<dbReference type="PROSITE" id="PS51296">
    <property type="entry name" value="RIESKE"/>
    <property type="match status" value="1"/>
</dbReference>
<evidence type="ECO:0000256" key="1">
    <source>
        <dbReference type="ARBA" id="ARBA00012513"/>
    </source>
</evidence>
<evidence type="ECO:0000256" key="8">
    <source>
        <dbReference type="ARBA" id="ARBA00023004"/>
    </source>
</evidence>
<evidence type="ECO:0000259" key="11">
    <source>
        <dbReference type="PROSITE" id="PS50011"/>
    </source>
</evidence>
<evidence type="ECO:0000256" key="3">
    <source>
        <dbReference type="ARBA" id="ARBA00022714"/>
    </source>
</evidence>
<keyword evidence="5" id="KW-0547">Nucleotide-binding</keyword>
<protein>
    <recommendedName>
        <fullName evidence="1">non-specific serine/threonine protein kinase</fullName>
        <ecNumber evidence="1">2.7.11.1</ecNumber>
    </recommendedName>
</protein>
<organism evidence="13 14">
    <name type="scientific">Dictyobacter formicarum</name>
    <dbReference type="NCBI Taxonomy" id="2778368"/>
    <lineage>
        <taxon>Bacteria</taxon>
        <taxon>Bacillati</taxon>
        <taxon>Chloroflexota</taxon>
        <taxon>Ktedonobacteria</taxon>
        <taxon>Ktedonobacterales</taxon>
        <taxon>Dictyobacteraceae</taxon>
        <taxon>Dictyobacter</taxon>
    </lineage>
</organism>
<feature type="region of interest" description="Disordered" evidence="10">
    <location>
        <begin position="459"/>
        <end position="508"/>
    </location>
</feature>
<dbReference type="EC" id="2.7.11.1" evidence="1"/>
<dbReference type="InterPro" id="IPR050660">
    <property type="entry name" value="NEK_Ser/Thr_kinase"/>
</dbReference>
<dbReference type="InterPro" id="IPR000719">
    <property type="entry name" value="Prot_kinase_dom"/>
</dbReference>
<name>A0ABQ3VF50_9CHLR</name>
<dbReference type="RefSeq" id="WP_201362217.1">
    <property type="nucleotide sequence ID" value="NZ_BNJJ01000006.1"/>
</dbReference>
<keyword evidence="4" id="KW-0479">Metal-binding</keyword>
<evidence type="ECO:0000256" key="10">
    <source>
        <dbReference type="SAM" id="MobiDB-lite"/>
    </source>
</evidence>
<gene>
    <name evidence="13" type="ORF">KSZ_26160</name>
</gene>
<dbReference type="Gene3D" id="2.102.10.10">
    <property type="entry name" value="Rieske [2Fe-2S] iron-sulphur domain"/>
    <property type="match status" value="1"/>
</dbReference>
<feature type="compositionally biased region" description="Low complexity" evidence="10">
    <location>
        <begin position="546"/>
        <end position="581"/>
    </location>
</feature>
<comment type="caution">
    <text evidence="13">The sequence shown here is derived from an EMBL/GenBank/DDBJ whole genome shotgun (WGS) entry which is preliminary data.</text>
</comment>
<dbReference type="Pfam" id="PF00069">
    <property type="entry name" value="Pkinase"/>
    <property type="match status" value="1"/>
</dbReference>
<dbReference type="CDD" id="cd03467">
    <property type="entry name" value="Rieske"/>
    <property type="match status" value="1"/>
</dbReference>
<dbReference type="EMBL" id="BNJJ01000006">
    <property type="protein sequence ID" value="GHO84610.1"/>
    <property type="molecule type" value="Genomic_DNA"/>
</dbReference>
<dbReference type="Gene3D" id="3.30.200.20">
    <property type="entry name" value="Phosphorylase Kinase, domain 1"/>
    <property type="match status" value="1"/>
</dbReference>
<dbReference type="SUPFAM" id="SSF50022">
    <property type="entry name" value="ISP domain"/>
    <property type="match status" value="1"/>
</dbReference>
<dbReference type="PANTHER" id="PTHR43671:SF13">
    <property type="entry name" value="SERINE_THREONINE-PROTEIN KINASE NEK2"/>
    <property type="match status" value="1"/>
</dbReference>
<dbReference type="Gene3D" id="1.10.510.10">
    <property type="entry name" value="Transferase(Phosphotransferase) domain 1"/>
    <property type="match status" value="1"/>
</dbReference>
<evidence type="ECO:0000313" key="13">
    <source>
        <dbReference type="EMBL" id="GHO84610.1"/>
    </source>
</evidence>
<evidence type="ECO:0000256" key="5">
    <source>
        <dbReference type="ARBA" id="ARBA00022741"/>
    </source>
</evidence>
<feature type="region of interest" description="Disordered" evidence="10">
    <location>
        <begin position="546"/>
        <end position="597"/>
    </location>
</feature>
<dbReference type="Pfam" id="PF00355">
    <property type="entry name" value="Rieske"/>
    <property type="match status" value="1"/>
</dbReference>
<keyword evidence="9" id="KW-0411">Iron-sulfur</keyword>